<dbReference type="VEuPathDB" id="FungiDB:H257_03236"/>
<evidence type="ECO:0000313" key="2">
    <source>
        <dbReference type="EMBL" id="ETV85514.1"/>
    </source>
</evidence>
<dbReference type="GeneID" id="20805232"/>
<feature type="region of interest" description="Disordered" evidence="1">
    <location>
        <begin position="1"/>
        <end position="33"/>
    </location>
</feature>
<name>W4H2P7_APHAT</name>
<dbReference type="AlphaFoldDB" id="W4H2P7"/>
<reference evidence="2" key="1">
    <citation type="submission" date="2013-12" db="EMBL/GenBank/DDBJ databases">
        <title>The Genome Sequence of Aphanomyces astaci APO3.</title>
        <authorList>
            <consortium name="The Broad Institute Genomics Platform"/>
            <person name="Russ C."/>
            <person name="Tyler B."/>
            <person name="van West P."/>
            <person name="Dieguez-Uribeondo J."/>
            <person name="Young S.K."/>
            <person name="Zeng Q."/>
            <person name="Gargeya S."/>
            <person name="Fitzgerald M."/>
            <person name="Abouelleil A."/>
            <person name="Alvarado L."/>
            <person name="Chapman S.B."/>
            <person name="Gainer-Dewar J."/>
            <person name="Goldberg J."/>
            <person name="Griggs A."/>
            <person name="Gujja S."/>
            <person name="Hansen M."/>
            <person name="Howarth C."/>
            <person name="Imamovic A."/>
            <person name="Ireland A."/>
            <person name="Larimer J."/>
            <person name="McCowan C."/>
            <person name="Murphy C."/>
            <person name="Pearson M."/>
            <person name="Poon T.W."/>
            <person name="Priest M."/>
            <person name="Roberts A."/>
            <person name="Saif S."/>
            <person name="Shea T."/>
            <person name="Sykes S."/>
            <person name="Wortman J."/>
            <person name="Nusbaum C."/>
            <person name="Birren B."/>
        </authorList>
    </citation>
    <scope>NUCLEOTIDE SEQUENCE [LARGE SCALE GENOMIC DNA]</scope>
    <source>
        <strain evidence="2">APO3</strain>
    </source>
</reference>
<accession>W4H2P7</accession>
<proteinExistence type="predicted"/>
<gene>
    <name evidence="2" type="ORF">H257_03236</name>
</gene>
<protein>
    <submittedName>
        <fullName evidence="2">Uncharacterized protein</fullName>
    </submittedName>
</protein>
<organism evidence="2">
    <name type="scientific">Aphanomyces astaci</name>
    <name type="common">Crayfish plague agent</name>
    <dbReference type="NCBI Taxonomy" id="112090"/>
    <lineage>
        <taxon>Eukaryota</taxon>
        <taxon>Sar</taxon>
        <taxon>Stramenopiles</taxon>
        <taxon>Oomycota</taxon>
        <taxon>Saprolegniomycetes</taxon>
        <taxon>Saprolegniales</taxon>
        <taxon>Verrucalvaceae</taxon>
        <taxon>Aphanomyces</taxon>
    </lineage>
</organism>
<sequence>MHLDDLDTRDRAGSRGHYNSRHQGRREGMPTGASPTLHLLQLLAVLDRRGSSLVQTLLVGLSLLLLYVQLLDEDFLSAALLL</sequence>
<feature type="compositionally biased region" description="Basic and acidic residues" evidence="1">
    <location>
        <begin position="1"/>
        <end position="13"/>
    </location>
</feature>
<dbReference type="RefSeq" id="XP_009825532.1">
    <property type="nucleotide sequence ID" value="XM_009827230.1"/>
</dbReference>
<evidence type="ECO:0000256" key="1">
    <source>
        <dbReference type="SAM" id="MobiDB-lite"/>
    </source>
</evidence>
<dbReference type="EMBL" id="KI913118">
    <property type="protein sequence ID" value="ETV85514.1"/>
    <property type="molecule type" value="Genomic_DNA"/>
</dbReference>